<dbReference type="EMBL" id="JRPQ01000066">
    <property type="protein sequence ID" value="KGI22527.1"/>
    <property type="molecule type" value="Genomic_DNA"/>
</dbReference>
<accession>A0A098YT97</accession>
<reference evidence="2 3" key="1">
    <citation type="submission" date="2014-07" db="EMBL/GenBank/DDBJ databases">
        <authorList>
            <person name="McCorrison J."/>
            <person name="Sanka R."/>
            <person name="Torralba M."/>
            <person name="Gillis M."/>
            <person name="Haft D.H."/>
            <person name="Methe B."/>
            <person name="Sutton G."/>
            <person name="Nelson K.E."/>
        </authorList>
    </citation>
    <scope>NUCLEOTIDE SEQUENCE [LARGE SCALE GENOMIC DNA]</scope>
    <source>
        <strain evidence="2 3">S9-PR14</strain>
    </source>
</reference>
<dbReference type="RefSeq" id="WP_036926489.1">
    <property type="nucleotide sequence ID" value="NZ_JRPQ01000066.1"/>
</dbReference>
<evidence type="ECO:0000313" key="2">
    <source>
        <dbReference type="EMBL" id="KGI22527.1"/>
    </source>
</evidence>
<protein>
    <submittedName>
        <fullName evidence="2">Uncharacterized protein</fullName>
    </submittedName>
</protein>
<sequence length="97" mass="11299">MNANEKTLSLFTTRVRQMILQYQEMKQENDGLYEMVDEQNAKIKELEAQLEQAKQNYNSLKMARMIQVSNVDMDVAKKKLSKLIRDVNKCITLLSGK</sequence>
<gene>
    <name evidence="2" type="ORF">HMPREF9304_03700</name>
</gene>
<dbReference type="Proteomes" id="UP000029723">
    <property type="component" value="Unassembled WGS sequence"/>
</dbReference>
<evidence type="ECO:0000313" key="3">
    <source>
        <dbReference type="Proteomes" id="UP000029723"/>
    </source>
</evidence>
<keyword evidence="1" id="KW-0175">Coiled coil</keyword>
<proteinExistence type="predicted"/>
<comment type="caution">
    <text evidence="2">The sequence shown here is derived from an EMBL/GenBank/DDBJ whole genome shotgun (WGS) entry which is preliminary data.</text>
</comment>
<organism evidence="2 3">
    <name type="scientific">Hoylesella timonensis S9-PR14</name>
    <dbReference type="NCBI Taxonomy" id="1401062"/>
    <lineage>
        <taxon>Bacteria</taxon>
        <taxon>Pseudomonadati</taxon>
        <taxon>Bacteroidota</taxon>
        <taxon>Bacteroidia</taxon>
        <taxon>Bacteroidales</taxon>
        <taxon>Prevotellaceae</taxon>
        <taxon>Hoylesella</taxon>
    </lineage>
</organism>
<dbReference type="OrthoDB" id="1467932at2"/>
<evidence type="ECO:0000256" key="1">
    <source>
        <dbReference type="SAM" id="Coils"/>
    </source>
</evidence>
<dbReference type="AlphaFoldDB" id="A0A098YT97"/>
<feature type="coiled-coil region" evidence="1">
    <location>
        <begin position="22"/>
        <end position="63"/>
    </location>
</feature>
<name>A0A098YT97_9BACT</name>